<dbReference type="EMBL" id="JAFKCZ010000007">
    <property type="protein sequence ID" value="MBN7797008.1"/>
    <property type="molecule type" value="Genomic_DNA"/>
</dbReference>
<dbReference type="PANTHER" id="PTHR43792:SF1">
    <property type="entry name" value="N-ACETYLTRANSFERASE DOMAIN-CONTAINING PROTEIN"/>
    <property type="match status" value="1"/>
</dbReference>
<dbReference type="GO" id="GO:0016747">
    <property type="term" value="F:acyltransferase activity, transferring groups other than amino-acyl groups"/>
    <property type="evidence" value="ECO:0007669"/>
    <property type="project" value="InterPro"/>
</dbReference>
<evidence type="ECO:0000313" key="3">
    <source>
        <dbReference type="Proteomes" id="UP000664303"/>
    </source>
</evidence>
<proteinExistence type="predicted"/>
<evidence type="ECO:0000313" key="2">
    <source>
        <dbReference type="EMBL" id="MBN7797008.1"/>
    </source>
</evidence>
<dbReference type="Pfam" id="PF13302">
    <property type="entry name" value="Acetyltransf_3"/>
    <property type="match status" value="1"/>
</dbReference>
<sequence>MPELLTARLRINHLGADDAPFMLAMLNDPDFIANVADRGVRTEEQARRYIEDGPVASYRQHGFGMYAVRLRDSGETVGLCGLVKRPELTDVDIGYGFLPAGRGQGLALEAARRVWEHATGELGLKRLVAIIAPHNAPSIRLIEQLGLRYETTIRLAPDGEPVKVYGWTAV</sequence>
<dbReference type="InterPro" id="IPR016181">
    <property type="entry name" value="Acyl_CoA_acyltransferase"/>
</dbReference>
<dbReference type="InterPro" id="IPR000182">
    <property type="entry name" value="GNAT_dom"/>
</dbReference>
<dbReference type="AlphaFoldDB" id="A0A939DF76"/>
<dbReference type="Proteomes" id="UP000664303">
    <property type="component" value="Unassembled WGS sequence"/>
</dbReference>
<dbReference type="PANTHER" id="PTHR43792">
    <property type="entry name" value="GNAT FAMILY, PUTATIVE (AFU_ORTHOLOGUE AFUA_3G00765)-RELATED-RELATED"/>
    <property type="match status" value="1"/>
</dbReference>
<gene>
    <name evidence="2" type="ORF">JYP50_10420</name>
</gene>
<evidence type="ECO:0000259" key="1">
    <source>
        <dbReference type="PROSITE" id="PS51186"/>
    </source>
</evidence>
<comment type="caution">
    <text evidence="2">The sequence shown here is derived from an EMBL/GenBank/DDBJ whole genome shotgun (WGS) entry which is preliminary data.</text>
</comment>
<reference evidence="2" key="1">
    <citation type="submission" date="2021-02" db="EMBL/GenBank/DDBJ databases">
        <title>PHA producing bacteria isolated from coastal sediment in Guangdong, Shenzhen.</title>
        <authorList>
            <person name="Zheng W."/>
            <person name="Yu S."/>
            <person name="Huang Y."/>
        </authorList>
    </citation>
    <scope>NUCLEOTIDE SEQUENCE</scope>
    <source>
        <strain evidence="2">TN14-10</strain>
    </source>
</reference>
<dbReference type="SUPFAM" id="SSF55729">
    <property type="entry name" value="Acyl-CoA N-acyltransferases (Nat)"/>
    <property type="match status" value="1"/>
</dbReference>
<name>A0A939DF76_9GAMM</name>
<protein>
    <submittedName>
        <fullName evidence="2">GNAT family N-acetyltransferase</fullName>
    </submittedName>
</protein>
<dbReference type="InterPro" id="IPR051531">
    <property type="entry name" value="N-acetyltransferase"/>
</dbReference>
<accession>A0A939DF76</accession>
<organism evidence="2 3">
    <name type="scientific">Parahaliea mediterranea</name>
    <dbReference type="NCBI Taxonomy" id="651086"/>
    <lineage>
        <taxon>Bacteria</taxon>
        <taxon>Pseudomonadati</taxon>
        <taxon>Pseudomonadota</taxon>
        <taxon>Gammaproteobacteria</taxon>
        <taxon>Cellvibrionales</taxon>
        <taxon>Halieaceae</taxon>
        <taxon>Parahaliea</taxon>
    </lineage>
</organism>
<dbReference type="PROSITE" id="PS51186">
    <property type="entry name" value="GNAT"/>
    <property type="match status" value="1"/>
</dbReference>
<dbReference type="Gene3D" id="3.40.630.30">
    <property type="match status" value="1"/>
</dbReference>
<keyword evidence="3" id="KW-1185">Reference proteome</keyword>
<dbReference type="RefSeq" id="WP_206560463.1">
    <property type="nucleotide sequence ID" value="NZ_JAFKCZ010000007.1"/>
</dbReference>
<feature type="domain" description="N-acetyltransferase" evidence="1">
    <location>
        <begin position="9"/>
        <end position="170"/>
    </location>
</feature>